<dbReference type="Gene3D" id="3.30.360.10">
    <property type="entry name" value="Dihydrodipicolinate Reductase, domain 2"/>
    <property type="match status" value="1"/>
</dbReference>
<comment type="similarity">
    <text evidence="1">Belongs to the Gfo/Idh/MocA family.</text>
</comment>
<dbReference type="InterPro" id="IPR036291">
    <property type="entry name" value="NAD(P)-bd_dom_sf"/>
</dbReference>
<dbReference type="Gene3D" id="3.40.50.720">
    <property type="entry name" value="NAD(P)-binding Rossmann-like Domain"/>
    <property type="match status" value="1"/>
</dbReference>
<gene>
    <name evidence="5" type="ORF">VB248_12830</name>
</gene>
<protein>
    <submittedName>
        <fullName evidence="5">Gfo/Idh/MocA family oxidoreductase</fullName>
    </submittedName>
</protein>
<feature type="domain" description="GFO/IDH/MocA-like oxidoreductase" evidence="4">
    <location>
        <begin position="139"/>
        <end position="253"/>
    </location>
</feature>
<evidence type="ECO:0000313" key="6">
    <source>
        <dbReference type="Proteomes" id="UP001302949"/>
    </source>
</evidence>
<dbReference type="PANTHER" id="PTHR22604">
    <property type="entry name" value="OXIDOREDUCTASES"/>
    <property type="match status" value="1"/>
</dbReference>
<proteinExistence type="inferred from homology"/>
<reference evidence="5 6" key="1">
    <citation type="submission" date="2023-12" db="EMBL/GenBank/DDBJ databases">
        <title>Novel species of the genus Arcicella isolated from rivers.</title>
        <authorList>
            <person name="Lu H."/>
        </authorList>
    </citation>
    <scope>NUCLEOTIDE SEQUENCE [LARGE SCALE GENOMIC DNA]</scope>
    <source>
        <strain evidence="5 6">KCTC 23307</strain>
    </source>
</reference>
<evidence type="ECO:0000256" key="1">
    <source>
        <dbReference type="ARBA" id="ARBA00010928"/>
    </source>
</evidence>
<evidence type="ECO:0000256" key="2">
    <source>
        <dbReference type="ARBA" id="ARBA00023002"/>
    </source>
</evidence>
<organism evidence="5 6">
    <name type="scientific">Arcicella rigui</name>
    <dbReference type="NCBI Taxonomy" id="797020"/>
    <lineage>
        <taxon>Bacteria</taxon>
        <taxon>Pseudomonadati</taxon>
        <taxon>Bacteroidota</taxon>
        <taxon>Cytophagia</taxon>
        <taxon>Cytophagales</taxon>
        <taxon>Flectobacillaceae</taxon>
        <taxon>Arcicella</taxon>
    </lineage>
</organism>
<keyword evidence="2" id="KW-0560">Oxidoreductase</keyword>
<dbReference type="Pfam" id="PF22725">
    <property type="entry name" value="GFO_IDH_MocA_C3"/>
    <property type="match status" value="1"/>
</dbReference>
<dbReference type="InterPro" id="IPR050984">
    <property type="entry name" value="Gfo/Idh/MocA_domain"/>
</dbReference>
<evidence type="ECO:0000259" key="3">
    <source>
        <dbReference type="Pfam" id="PF01408"/>
    </source>
</evidence>
<evidence type="ECO:0000313" key="5">
    <source>
        <dbReference type="EMBL" id="MEA5140028.1"/>
    </source>
</evidence>
<dbReference type="PANTHER" id="PTHR22604:SF105">
    <property type="entry name" value="TRANS-1,2-DIHYDROBENZENE-1,2-DIOL DEHYDROGENASE"/>
    <property type="match status" value="1"/>
</dbReference>
<dbReference type="SUPFAM" id="SSF55347">
    <property type="entry name" value="Glyceraldehyde-3-phosphate dehydrogenase-like, C-terminal domain"/>
    <property type="match status" value="1"/>
</dbReference>
<feature type="domain" description="Gfo/Idh/MocA-like oxidoreductase N-terminal" evidence="3">
    <location>
        <begin position="11"/>
        <end position="127"/>
    </location>
</feature>
<dbReference type="RefSeq" id="WP_323297185.1">
    <property type="nucleotide sequence ID" value="NZ_JAYFUM010000014.1"/>
</dbReference>
<evidence type="ECO:0000259" key="4">
    <source>
        <dbReference type="Pfam" id="PF22725"/>
    </source>
</evidence>
<comment type="caution">
    <text evidence="5">The sequence shown here is derived from an EMBL/GenBank/DDBJ whole genome shotgun (WGS) entry which is preliminary data.</text>
</comment>
<dbReference type="Pfam" id="PF01408">
    <property type="entry name" value="GFO_IDH_MocA"/>
    <property type="match status" value="1"/>
</dbReference>
<dbReference type="InterPro" id="IPR000683">
    <property type="entry name" value="Gfo/Idh/MocA-like_OxRdtase_N"/>
</dbReference>
<sequence>MDSTFQTSITRWGIIGCGKIAEKFADDLVADVPNAVLHAVASRDLERAKAFGAKYNTPHAFGSYEEMLKSGLIDVVYIATPHAQHHENTLLALEIGVPVLCEKAFAINTQMVKEMIAKSQEKKLFLMEAIWTRFHPAINQIEEIIKAGTIGEIKHIVADFGFLATYDENARLFNPALTGGSLYDIGIYPLFISKLLLGKPSEVKAVATLAPTGVDMNCSMSLAFPNGATASLFSTFAAKTDTTCTIYGTKGKIFIAGRFHETFGFTLELTDETPQFFETERKGWGYSYEAIDVQRCLAEGRIENDRLPLQFSLELMELLCEIRSQIGVKYPQEA</sequence>
<name>A0ABU5QAZ3_9BACT</name>
<keyword evidence="6" id="KW-1185">Reference proteome</keyword>
<dbReference type="InterPro" id="IPR055170">
    <property type="entry name" value="GFO_IDH_MocA-like_dom"/>
</dbReference>
<dbReference type="EMBL" id="JAYFUM010000014">
    <property type="protein sequence ID" value="MEA5140028.1"/>
    <property type="molecule type" value="Genomic_DNA"/>
</dbReference>
<accession>A0ABU5QAZ3</accession>
<dbReference type="SUPFAM" id="SSF51735">
    <property type="entry name" value="NAD(P)-binding Rossmann-fold domains"/>
    <property type="match status" value="1"/>
</dbReference>
<dbReference type="Proteomes" id="UP001302949">
    <property type="component" value="Unassembled WGS sequence"/>
</dbReference>